<organism evidence="2 3">
    <name type="scientific">Geranomyces variabilis</name>
    <dbReference type="NCBI Taxonomy" id="109894"/>
    <lineage>
        <taxon>Eukaryota</taxon>
        <taxon>Fungi</taxon>
        <taxon>Fungi incertae sedis</taxon>
        <taxon>Chytridiomycota</taxon>
        <taxon>Chytridiomycota incertae sedis</taxon>
        <taxon>Chytridiomycetes</taxon>
        <taxon>Spizellomycetales</taxon>
        <taxon>Powellomycetaceae</taxon>
        <taxon>Geranomyces</taxon>
    </lineage>
</organism>
<dbReference type="AlphaFoldDB" id="A0AAD5TNL8"/>
<name>A0AAD5TNL8_9FUNG</name>
<reference evidence="2" key="1">
    <citation type="submission" date="2020-05" db="EMBL/GenBank/DDBJ databases">
        <title>Phylogenomic resolution of chytrid fungi.</title>
        <authorList>
            <person name="Stajich J.E."/>
            <person name="Amses K."/>
            <person name="Simmons R."/>
            <person name="Seto K."/>
            <person name="Myers J."/>
            <person name="Bonds A."/>
            <person name="Quandt C.A."/>
            <person name="Barry K."/>
            <person name="Liu P."/>
            <person name="Grigoriev I."/>
            <person name="Longcore J.E."/>
            <person name="James T.Y."/>
        </authorList>
    </citation>
    <scope>NUCLEOTIDE SEQUENCE</scope>
    <source>
        <strain evidence="2">JEL0379</strain>
    </source>
</reference>
<dbReference type="PANTHER" id="PTHR12360:SF12">
    <property type="entry name" value="TRANSCRIPTIONAL REPRESSOR NF-X1"/>
    <property type="match status" value="1"/>
</dbReference>
<keyword evidence="3" id="KW-1185">Reference proteome</keyword>
<dbReference type="Gene3D" id="3.30.40.10">
    <property type="entry name" value="Zinc/RING finger domain, C3HC4 (zinc finger)"/>
    <property type="match status" value="1"/>
</dbReference>
<feature type="region of interest" description="Disordered" evidence="1">
    <location>
        <begin position="1"/>
        <end position="162"/>
    </location>
</feature>
<dbReference type="CDD" id="cd16492">
    <property type="entry name" value="RING-CH-C4HC3_NFX1-like"/>
    <property type="match status" value="1"/>
</dbReference>
<evidence type="ECO:0000256" key="1">
    <source>
        <dbReference type="SAM" id="MobiDB-lite"/>
    </source>
</evidence>
<dbReference type="InterPro" id="IPR034078">
    <property type="entry name" value="NFX1_fam"/>
</dbReference>
<dbReference type="GO" id="GO:0000981">
    <property type="term" value="F:DNA-binding transcription factor activity, RNA polymerase II-specific"/>
    <property type="evidence" value="ECO:0007669"/>
    <property type="project" value="TreeGrafter"/>
</dbReference>
<evidence type="ECO:0000313" key="2">
    <source>
        <dbReference type="EMBL" id="KAJ3180480.1"/>
    </source>
</evidence>
<dbReference type="GO" id="GO:0005634">
    <property type="term" value="C:nucleus"/>
    <property type="evidence" value="ECO:0007669"/>
    <property type="project" value="TreeGrafter"/>
</dbReference>
<dbReference type="Proteomes" id="UP001212152">
    <property type="component" value="Unassembled WGS sequence"/>
</dbReference>
<comment type="caution">
    <text evidence="2">The sequence shown here is derived from an EMBL/GenBank/DDBJ whole genome shotgun (WGS) entry which is preliminary data.</text>
</comment>
<dbReference type="GO" id="GO:0000122">
    <property type="term" value="P:negative regulation of transcription by RNA polymerase II"/>
    <property type="evidence" value="ECO:0007669"/>
    <property type="project" value="TreeGrafter"/>
</dbReference>
<dbReference type="EMBL" id="JADGJQ010000016">
    <property type="protein sequence ID" value="KAJ3180480.1"/>
    <property type="molecule type" value="Genomic_DNA"/>
</dbReference>
<dbReference type="InterPro" id="IPR013083">
    <property type="entry name" value="Znf_RING/FYVE/PHD"/>
</dbReference>
<gene>
    <name evidence="2" type="primary">FAP1</name>
    <name evidence="2" type="ORF">HDU87_001989</name>
</gene>
<feature type="compositionally biased region" description="Low complexity" evidence="1">
    <location>
        <begin position="640"/>
        <end position="668"/>
    </location>
</feature>
<feature type="compositionally biased region" description="Low complexity" evidence="1">
    <location>
        <begin position="27"/>
        <end position="48"/>
    </location>
</feature>
<dbReference type="GO" id="GO:0000977">
    <property type="term" value="F:RNA polymerase II transcription regulatory region sequence-specific DNA binding"/>
    <property type="evidence" value="ECO:0007669"/>
    <property type="project" value="TreeGrafter"/>
</dbReference>
<evidence type="ECO:0000313" key="3">
    <source>
        <dbReference type="Proteomes" id="UP001212152"/>
    </source>
</evidence>
<feature type="region of interest" description="Disordered" evidence="1">
    <location>
        <begin position="640"/>
        <end position="709"/>
    </location>
</feature>
<accession>A0AAD5TNL8</accession>
<feature type="compositionally biased region" description="Low complexity" evidence="1">
    <location>
        <begin position="129"/>
        <end position="146"/>
    </location>
</feature>
<protein>
    <submittedName>
        <fullName evidence="2">FKBP12-associated protein</fullName>
    </submittedName>
</protein>
<dbReference type="SUPFAM" id="SSF57850">
    <property type="entry name" value="RING/U-box"/>
    <property type="match status" value="1"/>
</dbReference>
<feature type="compositionally biased region" description="Basic residues" evidence="1">
    <location>
        <begin position="147"/>
        <end position="159"/>
    </location>
</feature>
<proteinExistence type="predicted"/>
<dbReference type="PANTHER" id="PTHR12360">
    <property type="entry name" value="NUCLEAR TRANSCRIPTION FACTOR, X-BOX BINDING 1 NFX1"/>
    <property type="match status" value="1"/>
</dbReference>
<feature type="compositionally biased region" description="Polar residues" evidence="1">
    <location>
        <begin position="60"/>
        <end position="71"/>
    </location>
</feature>
<sequence length="709" mass="73153">MEQPPSRPAAATQRRPPRKPRAPPGQTATASGIATAAASAAVSNGTNGTPRAINGETAATAASRNGNQRNGAQAGRGRNSTGRRSKPPSSAGAVALANGDAMPRAPHAPRPKIPLTDTNGLNPAAPEWTPSASGEEGGPSSSSSTNKPRKRRPRNRIHKSVLDSAKAAEDLTGSLIEGITDGSYECMICYDSIKHRDSVWSCTCCYAVFHLRCVEKWGKRSAEDSYRAAQASNASASDAPTGECPPAAQTVSARSRHAGTAARGSVTRETASVQITHAWCDAAACAAFVGMSVAFHAMGQSFVLKIGRAKRSSQGAPSTVLPCNDNCERLKRNRKLAEAFNIDTSVSAAPSGPTVEYSEALIRHAHANPSWVKSTEEALAAFVEDPAKRMFHFPSGKTAGNPQLLELAKHYDLAASIIDADRKGLASVTVRKTAAKTASIPSVLLSAAAASWKPGSSSSSASASKIAKASTSSTRESINALHVTSLQGGMELRDLHLLLEPVFCGGYVNISVRKLGDHDAVVIVCAEASRNLGSSTNGTNSNATATPTAAATTSRLAADDIENLLVGVEPEVRAKFVGNNWAKDVTLCHVSPTTGEVVLGSRPQKTMGPGAARAAYNDAVRKDVVVSNAFTSLSAVVAGGSAGPSLSSSRPPAASGVGASTVVSTAVAPQPPPPPPPVLPRAPTPEAWDQDSSLEASAPLSKSASHFES</sequence>
<feature type="compositionally biased region" description="Pro residues" evidence="1">
    <location>
        <begin position="669"/>
        <end position="683"/>
    </location>
</feature>
<feature type="compositionally biased region" description="Polar residues" evidence="1">
    <location>
        <begin position="690"/>
        <end position="709"/>
    </location>
</feature>